<organism evidence="3 4">
    <name type="scientific">Gnathostoma spinigerum</name>
    <dbReference type="NCBI Taxonomy" id="75299"/>
    <lineage>
        <taxon>Eukaryota</taxon>
        <taxon>Metazoa</taxon>
        <taxon>Ecdysozoa</taxon>
        <taxon>Nematoda</taxon>
        <taxon>Chromadorea</taxon>
        <taxon>Rhabditida</taxon>
        <taxon>Spirurina</taxon>
        <taxon>Gnathostomatomorpha</taxon>
        <taxon>Gnathostomatoidea</taxon>
        <taxon>Gnathostomatidae</taxon>
        <taxon>Gnathostoma</taxon>
    </lineage>
</organism>
<sequence>MLQAELDEIADQFFNCGGPSQSVPSPTSGFSSFYLTSPYTKLHKFAISQHLYLPSRKIVCEETMWESKICILLPSLLVKQFIKWLSDMKESVENRLWSVPDEHIDAIHNSIRNISANQETYTNSDEFLDAYNGPSFRPSVEKYRVAFGPVPTNLHVQQFKVERKTYSYITVGTASAIPCRFQQGGLSRLRLTLHASLNSPERIDHILDSRFYDRRRTLLNAKAIIGELSQKIESGWKVPHVNSIDKQNVKLLADIKELHENLVDLINSFPGVGTLVGNLFRWGEEYEAGIKRSFHKGCNIVTDHLDSQLDNLEASIISLNTKMAVIDSMENKEESYEDYEKSARRAINACLDGMLQLVESLIDAQLLGLVLALRRPSDCQLFYHIQLRSDLVLSQAVTIVATGLLAFVEEHAKDWVSNSPLITIFSLLSCYGDERGMLEDAHDCWSSFKNRVTFQFVACASSVCSTCVPQVRGDRSRISVNLPLPTNVFETLPENLKQGQSISPFTVLWNLGVNHEATFAHTVAGVSALEQTVNIAAANAMQSYVNGYSGVDQAAVDSVRDLVNAVSLEPSNKNMAIFRLSMVANNALNGIPILCCKSGKDRSSMGITLEEGRLIRENCGINNEQMGEMVVCLRRDGVRRENCRKNVGKALYSFSPFQMHFLPKEFRPPAGTYAQGVAS</sequence>
<evidence type="ECO:0000313" key="3">
    <source>
        <dbReference type="EMBL" id="MFH4976730.1"/>
    </source>
</evidence>
<evidence type="ECO:0000256" key="1">
    <source>
        <dbReference type="ARBA" id="ARBA00022801"/>
    </source>
</evidence>
<gene>
    <name evidence="3" type="ORF">AB6A40_003439</name>
</gene>
<dbReference type="Proteomes" id="UP001608902">
    <property type="component" value="Unassembled WGS sequence"/>
</dbReference>
<dbReference type="AlphaFoldDB" id="A0ABD6E9K1"/>
<dbReference type="GO" id="GO:0016788">
    <property type="term" value="F:hydrolase activity, acting on ester bonds"/>
    <property type="evidence" value="ECO:0007669"/>
    <property type="project" value="UniProtKB-ARBA"/>
</dbReference>
<comment type="caution">
    <text evidence="3">The sequence shown here is derived from an EMBL/GenBank/DDBJ whole genome shotgun (WGS) entry which is preliminary data.</text>
</comment>
<dbReference type="InterPro" id="IPR039034">
    <property type="entry name" value="INPP4"/>
</dbReference>
<protein>
    <submittedName>
        <fullName evidence="3">Uncharacterized protein</fullName>
    </submittedName>
</protein>
<reference evidence="3 4" key="1">
    <citation type="submission" date="2024-08" db="EMBL/GenBank/DDBJ databases">
        <title>Gnathostoma spinigerum genome.</title>
        <authorList>
            <person name="Gonzalez-Bertolin B."/>
            <person name="Monzon S."/>
            <person name="Zaballos A."/>
            <person name="Jimenez P."/>
            <person name="Dekumyoy P."/>
            <person name="Varona S."/>
            <person name="Cuesta I."/>
            <person name="Sumanam S."/>
            <person name="Adisakwattana P."/>
            <person name="Gasser R.B."/>
            <person name="Hernandez-Gonzalez A."/>
            <person name="Young N.D."/>
            <person name="Perteguer M.J."/>
        </authorList>
    </citation>
    <scope>NUCLEOTIDE SEQUENCE [LARGE SCALE GENOMIC DNA]</scope>
    <source>
        <strain evidence="3">AL3</strain>
        <tissue evidence="3">Liver</tissue>
    </source>
</reference>
<evidence type="ECO:0000313" key="4">
    <source>
        <dbReference type="Proteomes" id="UP001608902"/>
    </source>
</evidence>
<dbReference type="PANTHER" id="PTHR12187:SF11">
    <property type="entry name" value="PHOSPHATIDYLINOSITOL-3,4-BISPHOSPHATE 4-PHOSPHATASE"/>
    <property type="match status" value="1"/>
</dbReference>
<accession>A0ABD6E9K1</accession>
<proteinExistence type="predicted"/>
<name>A0ABD6E9K1_9BILA</name>
<keyword evidence="2" id="KW-0443">Lipid metabolism</keyword>
<dbReference type="EMBL" id="JBGFUD010001767">
    <property type="protein sequence ID" value="MFH4976730.1"/>
    <property type="molecule type" value="Genomic_DNA"/>
</dbReference>
<dbReference type="GO" id="GO:0006629">
    <property type="term" value="P:lipid metabolic process"/>
    <property type="evidence" value="ECO:0007669"/>
    <property type="project" value="UniProtKB-KW"/>
</dbReference>
<dbReference type="PANTHER" id="PTHR12187">
    <property type="entry name" value="AGAP000124-PA"/>
    <property type="match status" value="1"/>
</dbReference>
<keyword evidence="1" id="KW-0378">Hydrolase</keyword>
<evidence type="ECO:0000256" key="2">
    <source>
        <dbReference type="ARBA" id="ARBA00023098"/>
    </source>
</evidence>
<keyword evidence="4" id="KW-1185">Reference proteome</keyword>